<dbReference type="EMBL" id="BFAZ01000005">
    <property type="protein sequence ID" value="GBF41538.1"/>
    <property type="molecule type" value="Genomic_DNA"/>
</dbReference>
<keyword evidence="2" id="KW-1185">Reference proteome</keyword>
<comment type="caution">
    <text evidence="1">The sequence shown here is derived from an EMBL/GenBank/DDBJ whole genome shotgun (WGS) entry which is preliminary data.</text>
</comment>
<dbReference type="Proteomes" id="UP000245206">
    <property type="component" value="Unassembled WGS sequence"/>
</dbReference>
<dbReference type="RefSeq" id="WP_108958733.1">
    <property type="nucleotide sequence ID" value="NZ_BFAZ01000005.1"/>
</dbReference>
<sequence length="339" mass="40364">MKKTNLILLLFIKSTILYAEKFDEIVYFKNYSDKYIPIFLEPGEENLAFKSLEPGFTSKGFIKSKVIQNFENKSGMWIEFEYEERKAYLHSSLVVLSKTKETFDENIFGNYFYSTPLIKYFKIQENPETFIFNKAKSWEIDKTSNKLKPLNEKIHLNEIYDLYSFKFNLYANVDYIYLYNNKTSQCFIPDEPYFEYHNTYENGKIFEGAVDKCKNCSGQSYFKTIIISENEIIELPFPSKESSASFDFVSGDYPYFDMKIHNNDTLFLYSIIYYYTLKEDLIGEIDQFKVSNYDKKIVRTIFIKIDNLYKKPFFETIINEGIPKKYMSQFNIARPLKKQ</sequence>
<protein>
    <submittedName>
        <fullName evidence="1">Uncharacterized protein</fullName>
    </submittedName>
</protein>
<evidence type="ECO:0000313" key="1">
    <source>
        <dbReference type="EMBL" id="GBF41538.1"/>
    </source>
</evidence>
<evidence type="ECO:0000313" key="2">
    <source>
        <dbReference type="Proteomes" id="UP000245206"/>
    </source>
</evidence>
<proteinExistence type="predicted"/>
<dbReference type="AlphaFoldDB" id="A0A2P2DAF5"/>
<reference evidence="2" key="1">
    <citation type="journal article" date="2019" name="Microbiol. Immunol.">
        <title>Molecular and phenotypic characterization of Leptospira johnsonii sp. nov., Leptospira ellinghausenii sp. nov. and Leptospira ryugenii sp. nov. isolated from soil and water in Japan.</title>
        <authorList>
            <person name="Masuzawa T."/>
            <person name="Saito M."/>
            <person name="Nakao R."/>
            <person name="Nikaido Y."/>
            <person name="Matsumoto M."/>
            <person name="Ogawa M."/>
            <person name="Yokoyama M."/>
            <person name="Hidaka Y."/>
            <person name="Tomita J."/>
            <person name="Sakakibara K."/>
            <person name="Suzuki K."/>
            <person name="Yasuda S."/>
            <person name="Sato H."/>
            <person name="Yamaguchi M."/>
            <person name="Yoshida S.I."/>
            <person name="Koizumi N."/>
            <person name="Kawamura Y."/>
        </authorList>
    </citation>
    <scope>NUCLEOTIDE SEQUENCE [LARGE SCALE GENOMIC DNA]</scope>
    <source>
        <strain evidence="2">E18</strain>
    </source>
</reference>
<organism evidence="1 2">
    <name type="scientific">Leptospira ellinghausenii</name>
    <dbReference type="NCBI Taxonomy" id="1917822"/>
    <lineage>
        <taxon>Bacteria</taxon>
        <taxon>Pseudomonadati</taxon>
        <taxon>Spirochaetota</taxon>
        <taxon>Spirochaetia</taxon>
        <taxon>Leptospirales</taxon>
        <taxon>Leptospiraceae</taxon>
        <taxon>Leptospira</taxon>
    </lineage>
</organism>
<name>A0A2P2DAF5_9LEPT</name>
<accession>A0A2P2DAF5</accession>
<gene>
    <name evidence="1" type="ORF">LPTSP2_08150</name>
</gene>